<name>A0ABY4M2E9_9ACTN</name>
<evidence type="ECO:0000256" key="1">
    <source>
        <dbReference type="SAM" id="MobiDB-lite"/>
    </source>
</evidence>
<gene>
    <name evidence="2" type="ORF">K9S39_08500</name>
</gene>
<proteinExistence type="predicted"/>
<evidence type="ECO:0000313" key="2">
    <source>
        <dbReference type="EMBL" id="UQA91890.1"/>
    </source>
</evidence>
<evidence type="ECO:0000313" key="3">
    <source>
        <dbReference type="Proteomes" id="UP000830115"/>
    </source>
</evidence>
<keyword evidence="3" id="KW-1185">Reference proteome</keyword>
<dbReference type="Proteomes" id="UP000830115">
    <property type="component" value="Chromosome"/>
</dbReference>
<reference evidence="2" key="1">
    <citation type="submission" date="2021-10" db="EMBL/GenBank/DDBJ databases">
        <title>Streptomyces nigrumlapis sp.nov.,an antimicrobial producing actinobacterium isolated from Black Gobi rocks.</title>
        <authorList>
            <person name="Wen Y."/>
            <person name="Zhang W."/>
            <person name="Liu X.G."/>
        </authorList>
    </citation>
    <scope>NUCLEOTIDE SEQUENCE</scope>
    <source>
        <strain evidence="2">ST13-2-2</strain>
    </source>
</reference>
<feature type="region of interest" description="Disordered" evidence="1">
    <location>
        <begin position="1"/>
        <end position="22"/>
    </location>
</feature>
<dbReference type="EMBL" id="CP086322">
    <property type="protein sequence ID" value="UQA91890.1"/>
    <property type="molecule type" value="Genomic_DNA"/>
</dbReference>
<protein>
    <submittedName>
        <fullName evidence="2">Uncharacterized protein</fullName>
    </submittedName>
</protein>
<dbReference type="RefSeq" id="WP_248862704.1">
    <property type="nucleotide sequence ID" value="NZ_CP086322.1"/>
</dbReference>
<organism evidence="2 3">
    <name type="scientific">Streptomyces halobius</name>
    <dbReference type="NCBI Taxonomy" id="2879846"/>
    <lineage>
        <taxon>Bacteria</taxon>
        <taxon>Bacillati</taxon>
        <taxon>Actinomycetota</taxon>
        <taxon>Actinomycetes</taxon>
        <taxon>Kitasatosporales</taxon>
        <taxon>Streptomycetaceae</taxon>
        <taxon>Streptomyces</taxon>
    </lineage>
</organism>
<accession>A0ABY4M2E9</accession>
<sequence length="90" mass="9344">MAPARPSMATGHPSMPAMAADDWPGGMPAGAGAAAAAPHANIAIPSANIAIPRQSTVHMTIRSRRWTTWGFLALGSLAMDGPPPKPKRHR</sequence>